<feature type="transmembrane region" description="Helical" evidence="3">
    <location>
        <begin position="185"/>
        <end position="208"/>
    </location>
</feature>
<proteinExistence type="predicted"/>
<feature type="domain" description="GGDEF" evidence="4">
    <location>
        <begin position="247"/>
        <end position="379"/>
    </location>
</feature>
<comment type="catalytic activity">
    <reaction evidence="2">
        <text>2 GTP = 3',3'-c-di-GMP + 2 diphosphate</text>
        <dbReference type="Rhea" id="RHEA:24898"/>
        <dbReference type="ChEBI" id="CHEBI:33019"/>
        <dbReference type="ChEBI" id="CHEBI:37565"/>
        <dbReference type="ChEBI" id="CHEBI:58805"/>
        <dbReference type="EC" id="2.7.7.65"/>
    </reaction>
</comment>
<evidence type="ECO:0000313" key="6">
    <source>
        <dbReference type="Proteomes" id="UP001055057"/>
    </source>
</evidence>
<dbReference type="Proteomes" id="UP001055057">
    <property type="component" value="Unassembled WGS sequence"/>
</dbReference>
<dbReference type="InterPro" id="IPR050469">
    <property type="entry name" value="Diguanylate_Cyclase"/>
</dbReference>
<feature type="transmembrane region" description="Helical" evidence="3">
    <location>
        <begin position="37"/>
        <end position="59"/>
    </location>
</feature>
<accession>A0ABQ4TVL4</accession>
<feature type="transmembrane region" description="Helical" evidence="3">
    <location>
        <begin position="95"/>
        <end position="114"/>
    </location>
</feature>
<dbReference type="EMBL" id="BPRB01000035">
    <property type="protein sequence ID" value="GJE58519.1"/>
    <property type="molecule type" value="Genomic_DNA"/>
</dbReference>
<feature type="transmembrane region" description="Helical" evidence="3">
    <location>
        <begin position="146"/>
        <end position="165"/>
    </location>
</feature>
<dbReference type="InterPro" id="IPR000160">
    <property type="entry name" value="GGDEF_dom"/>
</dbReference>
<evidence type="ECO:0000259" key="4">
    <source>
        <dbReference type="PROSITE" id="PS50887"/>
    </source>
</evidence>
<dbReference type="NCBIfam" id="TIGR00254">
    <property type="entry name" value="GGDEF"/>
    <property type="match status" value="1"/>
</dbReference>
<organism evidence="5 6">
    <name type="scientific">Methylobacterium trifolii</name>
    <dbReference type="NCBI Taxonomy" id="1003092"/>
    <lineage>
        <taxon>Bacteria</taxon>
        <taxon>Pseudomonadati</taxon>
        <taxon>Pseudomonadota</taxon>
        <taxon>Alphaproteobacteria</taxon>
        <taxon>Hyphomicrobiales</taxon>
        <taxon>Methylobacteriaceae</taxon>
        <taxon>Methylobacterium</taxon>
    </lineage>
</organism>
<feature type="transmembrane region" description="Helical" evidence="3">
    <location>
        <begin position="65"/>
        <end position="83"/>
    </location>
</feature>
<keyword evidence="3" id="KW-1133">Transmembrane helix</keyword>
<dbReference type="PROSITE" id="PS50887">
    <property type="entry name" value="GGDEF"/>
    <property type="match status" value="1"/>
</dbReference>
<dbReference type="PANTHER" id="PTHR45138:SF9">
    <property type="entry name" value="DIGUANYLATE CYCLASE DGCM-RELATED"/>
    <property type="match status" value="1"/>
</dbReference>
<evidence type="ECO:0000313" key="5">
    <source>
        <dbReference type="EMBL" id="GJE58519.1"/>
    </source>
</evidence>
<keyword evidence="6" id="KW-1185">Reference proteome</keyword>
<feature type="transmembrane region" description="Helical" evidence="3">
    <location>
        <begin position="6"/>
        <end position="25"/>
    </location>
</feature>
<dbReference type="InterPro" id="IPR043128">
    <property type="entry name" value="Rev_trsase/Diguanyl_cyclase"/>
</dbReference>
<keyword evidence="3" id="KW-0472">Membrane</keyword>
<evidence type="ECO:0000256" key="1">
    <source>
        <dbReference type="ARBA" id="ARBA00012528"/>
    </source>
</evidence>
<dbReference type="Gene3D" id="3.30.70.270">
    <property type="match status" value="1"/>
</dbReference>
<dbReference type="RefSeq" id="WP_238181149.1">
    <property type="nucleotide sequence ID" value="NZ_BPRB01000035.1"/>
</dbReference>
<dbReference type="CDD" id="cd01949">
    <property type="entry name" value="GGDEF"/>
    <property type="match status" value="1"/>
</dbReference>
<dbReference type="InterPro" id="IPR029787">
    <property type="entry name" value="Nucleotide_cyclase"/>
</dbReference>
<comment type="caution">
    <text evidence="5">The sequence shown here is derived from an EMBL/GenBank/DDBJ whole genome shotgun (WGS) entry which is preliminary data.</text>
</comment>
<protein>
    <recommendedName>
        <fullName evidence="1">diguanylate cyclase</fullName>
        <ecNumber evidence="1">2.7.7.65</ecNumber>
    </recommendedName>
</protein>
<dbReference type="EC" id="2.7.7.65" evidence="1"/>
<gene>
    <name evidence="5" type="ORF">MPOCJGCO_0601</name>
</gene>
<dbReference type="PANTHER" id="PTHR45138">
    <property type="entry name" value="REGULATORY COMPONENTS OF SENSORY TRANSDUCTION SYSTEM"/>
    <property type="match status" value="1"/>
</dbReference>
<dbReference type="Pfam" id="PF00990">
    <property type="entry name" value="GGDEF"/>
    <property type="match status" value="1"/>
</dbReference>
<sequence length="385" mass="40583">MRLDPATLLLACFVTTFLVGTMFVLSWSQARTSRALAIWGVAHLTGSLASGGLALRGIIPDILSIGLANAVMLAAYGLIWSGMRAFEGRPLRLPLALAGGLVWALLCCVPAFYGSQTARVIVASTLAGAYCTAASVEVWRGRAEVLVSRYPATVLLATYAGFYFVRIPMAVLAPPAPGADPLASPWLSVLCLAGMLFTLAIAFTFMALTKERAEREQRIAASTDPLTGAANRRAFVAGAEALLQAGGPAAMLVFDLDNFKAINDTYGHAVGDGVLVGFCSLATTLLPPGTVLGRLGGEEFACLLSDRTPEAARAQAERIRGAFATLAIPELPHLRLSVSVGIAASRAYRGDFDGLMRDADAALYRAKRNGRDRIELAEPAARRAA</sequence>
<reference evidence="5" key="1">
    <citation type="journal article" date="2021" name="Front. Microbiol.">
        <title>Comprehensive Comparative Genomics and Phenotyping of Methylobacterium Species.</title>
        <authorList>
            <person name="Alessa O."/>
            <person name="Ogura Y."/>
            <person name="Fujitani Y."/>
            <person name="Takami H."/>
            <person name="Hayashi T."/>
            <person name="Sahin N."/>
            <person name="Tani A."/>
        </authorList>
    </citation>
    <scope>NUCLEOTIDE SEQUENCE</scope>
    <source>
        <strain evidence="5">DSM 23632</strain>
    </source>
</reference>
<feature type="transmembrane region" description="Helical" evidence="3">
    <location>
        <begin position="120"/>
        <end position="139"/>
    </location>
</feature>
<name>A0ABQ4TVL4_9HYPH</name>
<evidence type="ECO:0000256" key="2">
    <source>
        <dbReference type="ARBA" id="ARBA00034247"/>
    </source>
</evidence>
<dbReference type="SMART" id="SM00267">
    <property type="entry name" value="GGDEF"/>
    <property type="match status" value="1"/>
</dbReference>
<keyword evidence="3" id="KW-0812">Transmembrane</keyword>
<evidence type="ECO:0000256" key="3">
    <source>
        <dbReference type="SAM" id="Phobius"/>
    </source>
</evidence>
<reference evidence="5" key="2">
    <citation type="submission" date="2021-08" db="EMBL/GenBank/DDBJ databases">
        <authorList>
            <person name="Tani A."/>
            <person name="Ola A."/>
            <person name="Ogura Y."/>
            <person name="Katsura K."/>
            <person name="Hayashi T."/>
        </authorList>
    </citation>
    <scope>NUCLEOTIDE SEQUENCE</scope>
    <source>
        <strain evidence="5">DSM 23632</strain>
    </source>
</reference>
<dbReference type="SUPFAM" id="SSF55073">
    <property type="entry name" value="Nucleotide cyclase"/>
    <property type="match status" value="1"/>
</dbReference>